<sequence length="122" mass="13049">MNATKSLLSQARQPMIRFLGKRTTPSKIDHTPHAHPASPTNTLPESFASYRQKAQQHGPLNQTLSYSTGGRIGGQSGSSLGPVAAGKGEVFDRSELPARFQRLSWTQAEIEAVESGGASLFA</sequence>
<keyword evidence="6" id="KW-1185">Reference proteome</keyword>
<comment type="subcellular location">
    <subcellularLocation>
        <location evidence="1">Mitochondrion</location>
    </subcellularLocation>
</comment>
<dbReference type="GO" id="GO:0005739">
    <property type="term" value="C:mitochondrion"/>
    <property type="evidence" value="ECO:0007669"/>
    <property type="project" value="UniProtKB-SubCell"/>
</dbReference>
<gene>
    <name evidence="5" type="ORF">P154DRAFT_430492</name>
</gene>
<dbReference type="PANTHER" id="PTHR31601:SF2">
    <property type="entry name" value="ALPHA-KETOGLUTARATE DEHYDROGENASE COMPONENT 4"/>
    <property type="match status" value="1"/>
</dbReference>
<dbReference type="Proteomes" id="UP000799779">
    <property type="component" value="Unassembled WGS sequence"/>
</dbReference>
<evidence type="ECO:0008006" key="7">
    <source>
        <dbReference type="Google" id="ProtNLM"/>
    </source>
</evidence>
<accession>A0A6A5WU69</accession>
<feature type="region of interest" description="Disordered" evidence="4">
    <location>
        <begin position="1"/>
        <end position="85"/>
    </location>
</feature>
<reference evidence="5" key="1">
    <citation type="journal article" date="2020" name="Stud. Mycol.">
        <title>101 Dothideomycetes genomes: a test case for predicting lifestyles and emergence of pathogens.</title>
        <authorList>
            <person name="Haridas S."/>
            <person name="Albert R."/>
            <person name="Binder M."/>
            <person name="Bloem J."/>
            <person name="Labutti K."/>
            <person name="Salamov A."/>
            <person name="Andreopoulos B."/>
            <person name="Baker S."/>
            <person name="Barry K."/>
            <person name="Bills G."/>
            <person name="Bluhm B."/>
            <person name="Cannon C."/>
            <person name="Castanera R."/>
            <person name="Culley D."/>
            <person name="Daum C."/>
            <person name="Ezra D."/>
            <person name="Gonzalez J."/>
            <person name="Henrissat B."/>
            <person name="Kuo A."/>
            <person name="Liang C."/>
            <person name="Lipzen A."/>
            <person name="Lutzoni F."/>
            <person name="Magnuson J."/>
            <person name="Mondo S."/>
            <person name="Nolan M."/>
            <person name="Ohm R."/>
            <person name="Pangilinan J."/>
            <person name="Park H.-J."/>
            <person name="Ramirez L."/>
            <person name="Alfaro M."/>
            <person name="Sun H."/>
            <person name="Tritt A."/>
            <person name="Yoshinaga Y."/>
            <person name="Zwiers L.-H."/>
            <person name="Turgeon B."/>
            <person name="Goodwin S."/>
            <person name="Spatafora J."/>
            <person name="Crous P."/>
            <person name="Grigoriev I."/>
        </authorList>
    </citation>
    <scope>NUCLEOTIDE SEQUENCE</scope>
    <source>
        <strain evidence="5">CBS 123094</strain>
    </source>
</reference>
<evidence type="ECO:0000256" key="2">
    <source>
        <dbReference type="ARBA" id="ARBA00023128"/>
    </source>
</evidence>
<protein>
    <recommendedName>
        <fullName evidence="7">Ribosomal protein YMR-31</fullName>
    </recommendedName>
</protein>
<feature type="compositionally biased region" description="Polar residues" evidence="4">
    <location>
        <begin position="1"/>
        <end position="12"/>
    </location>
</feature>
<feature type="compositionally biased region" description="Polar residues" evidence="4">
    <location>
        <begin position="52"/>
        <end position="68"/>
    </location>
</feature>
<comment type="similarity">
    <text evidence="3">Belongs to the alpha-ketoglutarate dehydrogenase component 4 family.</text>
</comment>
<dbReference type="EMBL" id="ML977576">
    <property type="protein sequence ID" value="KAF2002645.1"/>
    <property type="molecule type" value="Genomic_DNA"/>
</dbReference>
<dbReference type="InterPro" id="IPR020373">
    <property type="entry name" value="Kgd4/YMR-31"/>
</dbReference>
<dbReference type="AlphaFoldDB" id="A0A6A5WU69"/>
<keyword evidence="2" id="KW-0496">Mitochondrion</keyword>
<proteinExistence type="inferred from homology"/>
<dbReference type="Pfam" id="PF10937">
    <property type="entry name" value="Kgd4-YMR31"/>
    <property type="match status" value="1"/>
</dbReference>
<evidence type="ECO:0000256" key="4">
    <source>
        <dbReference type="SAM" id="MobiDB-lite"/>
    </source>
</evidence>
<evidence type="ECO:0000313" key="5">
    <source>
        <dbReference type="EMBL" id="KAF2002645.1"/>
    </source>
</evidence>
<dbReference type="PANTHER" id="PTHR31601">
    <property type="entry name" value="28S RIBOSOMAL PROTEIN S36, MITOCHONDRIAL"/>
    <property type="match status" value="1"/>
</dbReference>
<organism evidence="5 6">
    <name type="scientific">Amniculicola lignicola CBS 123094</name>
    <dbReference type="NCBI Taxonomy" id="1392246"/>
    <lineage>
        <taxon>Eukaryota</taxon>
        <taxon>Fungi</taxon>
        <taxon>Dikarya</taxon>
        <taxon>Ascomycota</taxon>
        <taxon>Pezizomycotina</taxon>
        <taxon>Dothideomycetes</taxon>
        <taxon>Pleosporomycetidae</taxon>
        <taxon>Pleosporales</taxon>
        <taxon>Amniculicolaceae</taxon>
        <taxon>Amniculicola</taxon>
    </lineage>
</organism>
<evidence type="ECO:0000256" key="1">
    <source>
        <dbReference type="ARBA" id="ARBA00004173"/>
    </source>
</evidence>
<name>A0A6A5WU69_9PLEO</name>
<dbReference type="OrthoDB" id="2116030at2759"/>
<dbReference type="GO" id="GO:0006103">
    <property type="term" value="P:2-oxoglutarate metabolic process"/>
    <property type="evidence" value="ECO:0007669"/>
    <property type="project" value="InterPro"/>
</dbReference>
<evidence type="ECO:0000256" key="3">
    <source>
        <dbReference type="ARBA" id="ARBA00043970"/>
    </source>
</evidence>
<dbReference type="GO" id="GO:0004591">
    <property type="term" value="F:oxoglutarate dehydrogenase (succinyl-transferring) activity"/>
    <property type="evidence" value="ECO:0007669"/>
    <property type="project" value="TreeGrafter"/>
</dbReference>
<evidence type="ECO:0000313" key="6">
    <source>
        <dbReference type="Proteomes" id="UP000799779"/>
    </source>
</evidence>